<dbReference type="eggNOG" id="COG0741">
    <property type="taxonomic scope" value="Bacteria"/>
</dbReference>
<reference evidence="1" key="1">
    <citation type="submission" date="2009-10" db="EMBL/GenBank/DDBJ databases">
        <title>Complete sequence of Bacillus selenitireducens MLS10.</title>
        <authorList>
            <consortium name="US DOE Joint Genome Institute"/>
            <person name="Lucas S."/>
            <person name="Copeland A."/>
            <person name="Lapidus A."/>
            <person name="Glavina del Rio T."/>
            <person name="Dalin E."/>
            <person name="Tice H."/>
            <person name="Bruce D."/>
            <person name="Goodwin L."/>
            <person name="Pitluck S."/>
            <person name="Sims D."/>
            <person name="Brettin T."/>
            <person name="Detter J.C."/>
            <person name="Han C."/>
            <person name="Larimer F."/>
            <person name="Land M."/>
            <person name="Hauser L."/>
            <person name="Kyrpides N."/>
            <person name="Ovchinnikova G."/>
            <person name="Stolz J."/>
        </authorList>
    </citation>
    <scope>NUCLEOTIDE SEQUENCE [LARGE SCALE GENOMIC DNA]</scope>
    <source>
        <strain evidence="1">MLS10</strain>
    </source>
</reference>
<dbReference type="AlphaFoldDB" id="D6XXN4"/>
<keyword evidence="2" id="KW-1185">Reference proteome</keyword>
<proteinExistence type="predicted"/>
<dbReference type="SUPFAM" id="SSF53955">
    <property type="entry name" value="Lysozyme-like"/>
    <property type="match status" value="1"/>
</dbReference>
<dbReference type="InterPro" id="IPR023346">
    <property type="entry name" value="Lysozyme-like_dom_sf"/>
</dbReference>
<organism evidence="1 2">
    <name type="scientific">Bacillus selenitireducens (strain ATCC 700615 / DSM 15326 / MLS10)</name>
    <dbReference type="NCBI Taxonomy" id="439292"/>
    <lineage>
        <taxon>Bacteria</taxon>
        <taxon>Bacillati</taxon>
        <taxon>Bacillota</taxon>
        <taxon>Bacilli</taxon>
        <taxon>Bacillales</taxon>
        <taxon>Bacillaceae</taxon>
        <taxon>Salisediminibacterium</taxon>
    </lineage>
</organism>
<dbReference type="Gene3D" id="1.10.530.10">
    <property type="match status" value="1"/>
</dbReference>
<dbReference type="EMBL" id="CP001791">
    <property type="protein sequence ID" value="ADI00077.1"/>
    <property type="molecule type" value="Genomic_DNA"/>
</dbReference>
<dbReference type="CDD" id="cd13399">
    <property type="entry name" value="Slt35-like"/>
    <property type="match status" value="1"/>
</dbReference>
<accession>D6XXN4</accession>
<gene>
    <name evidence="1" type="ordered locus">Bsel_2576</name>
</gene>
<dbReference type="RefSeq" id="WP_013173498.1">
    <property type="nucleotide sequence ID" value="NC_014219.1"/>
</dbReference>
<protein>
    <recommendedName>
        <fullName evidence="3">Lytic transglycosylase catalytic</fullName>
    </recommendedName>
</protein>
<dbReference type="HOGENOM" id="CLU_104999_0_0_9"/>
<dbReference type="STRING" id="439292.Bsel_2576"/>
<dbReference type="KEGG" id="bse:Bsel_2576"/>
<dbReference type="Proteomes" id="UP000000271">
    <property type="component" value="Chromosome"/>
</dbReference>
<evidence type="ECO:0008006" key="3">
    <source>
        <dbReference type="Google" id="ProtNLM"/>
    </source>
</evidence>
<evidence type="ECO:0000313" key="2">
    <source>
        <dbReference type="Proteomes" id="UP000000271"/>
    </source>
</evidence>
<sequence length="219" mass="24310">MKKRFVISSGMTILLFIIFLTGALFLIASFEPTPDEEISEEPVRRIAPHEIPEAFIPVYQDAEEAYGVPWRLLAAVHRVETIFSTMDPLISPAGAEGHLQFMPCTWTGWSHPTCGELGLGEITDDEKTDPSAISRYGGYGVDATDNGVADPFDLHDAIFSAANYLAIAGAAEGRLEEAVFDYNRADWYVSEVLHFYSIYNQGYNIIDLEEEGIDTQHTP</sequence>
<name>D6XXN4_BACIE</name>
<dbReference type="CAZy" id="GH23">
    <property type="family name" value="Glycoside Hydrolase Family 23"/>
</dbReference>
<evidence type="ECO:0000313" key="1">
    <source>
        <dbReference type="EMBL" id="ADI00077.1"/>
    </source>
</evidence>